<comment type="caution">
    <text evidence="2">The sequence shown here is derived from an EMBL/GenBank/DDBJ whole genome shotgun (WGS) entry which is preliminary data.</text>
</comment>
<feature type="domain" description="NAD-dependent epimerase/dehydratase" evidence="1">
    <location>
        <begin position="3"/>
        <end position="216"/>
    </location>
</feature>
<proteinExistence type="predicted"/>
<dbReference type="Gene3D" id="3.40.50.720">
    <property type="entry name" value="NAD(P)-binding Rossmann-like Domain"/>
    <property type="match status" value="1"/>
</dbReference>
<dbReference type="GO" id="GO:0005737">
    <property type="term" value="C:cytoplasm"/>
    <property type="evidence" value="ECO:0007669"/>
    <property type="project" value="TreeGrafter"/>
</dbReference>
<dbReference type="Pfam" id="PF01370">
    <property type="entry name" value="Epimerase"/>
    <property type="match status" value="1"/>
</dbReference>
<dbReference type="InterPro" id="IPR036291">
    <property type="entry name" value="NAD(P)-bd_dom_sf"/>
</dbReference>
<name>A0A839TPA5_9BACL</name>
<dbReference type="PANTHER" id="PTHR48079">
    <property type="entry name" value="PROTEIN YEEZ"/>
    <property type="match status" value="1"/>
</dbReference>
<reference evidence="2 3" key="1">
    <citation type="submission" date="2020-08" db="EMBL/GenBank/DDBJ databases">
        <title>Genomic Encyclopedia of Type Strains, Phase III (KMG-III): the genomes of soil and plant-associated and newly described type strains.</title>
        <authorList>
            <person name="Whitman W."/>
        </authorList>
    </citation>
    <scope>NUCLEOTIDE SEQUENCE [LARGE SCALE GENOMIC DNA]</scope>
    <source>
        <strain evidence="2 3">CECT 5831</strain>
    </source>
</reference>
<dbReference type="Proteomes" id="UP000517523">
    <property type="component" value="Unassembled WGS sequence"/>
</dbReference>
<dbReference type="AlphaFoldDB" id="A0A839TPA5"/>
<dbReference type="PANTHER" id="PTHR48079:SF9">
    <property type="entry name" value="PUTATIVE-RELATED"/>
    <property type="match status" value="1"/>
</dbReference>
<protein>
    <submittedName>
        <fullName evidence="2">Nucleoside-diphosphate-sugar epimerase</fullName>
    </submittedName>
</protein>
<dbReference type="SUPFAM" id="SSF51735">
    <property type="entry name" value="NAD(P)-binding Rossmann-fold domains"/>
    <property type="match status" value="1"/>
</dbReference>
<dbReference type="InterPro" id="IPR051783">
    <property type="entry name" value="NAD(P)-dependent_oxidoreduct"/>
</dbReference>
<organism evidence="2 3">
    <name type="scientific">Paenibacillus rhizosphaerae</name>
    <dbReference type="NCBI Taxonomy" id="297318"/>
    <lineage>
        <taxon>Bacteria</taxon>
        <taxon>Bacillati</taxon>
        <taxon>Bacillota</taxon>
        <taxon>Bacilli</taxon>
        <taxon>Bacillales</taxon>
        <taxon>Paenibacillaceae</taxon>
        <taxon>Paenibacillus</taxon>
    </lineage>
</organism>
<evidence type="ECO:0000259" key="1">
    <source>
        <dbReference type="Pfam" id="PF01370"/>
    </source>
</evidence>
<dbReference type="RefSeq" id="WP_183582572.1">
    <property type="nucleotide sequence ID" value="NZ_JACHXJ010000002.1"/>
</dbReference>
<evidence type="ECO:0000313" key="3">
    <source>
        <dbReference type="Proteomes" id="UP000517523"/>
    </source>
</evidence>
<accession>A0A839TPA5</accession>
<dbReference type="InterPro" id="IPR001509">
    <property type="entry name" value="Epimerase_deHydtase"/>
</dbReference>
<gene>
    <name evidence="2" type="ORF">FHS19_003055</name>
</gene>
<dbReference type="CDD" id="cd05262">
    <property type="entry name" value="SDR_a7"/>
    <property type="match status" value="1"/>
</dbReference>
<sequence>MRIFVTGATGFIGSAVVSELIEAGHQVVGLARSDKAAESLTTVGASVHCGALDDLDSLHKGAAAADGVIHLGFKTDFADFSDAVAADLRAVETFGTALEGSNKPFVFTTGSLVVAWSNPVTILGTEETAVDSNVPRGAAENAAIALANQGVRSSVIRLAPTVHGPGDHGFISMLIDIARNKGFSAYVGDGSNRWPAVHRLDAARLYRLAVESASAGSRLHGVAEEGIPFRDIAGAIGRNLNLPVASISREEAEAHFGFLGPFTYTDNPISNTLTRERLGWRPVHPALISDIDQGHCFNNN</sequence>
<dbReference type="EMBL" id="JACHXJ010000002">
    <property type="protein sequence ID" value="MBB3128401.1"/>
    <property type="molecule type" value="Genomic_DNA"/>
</dbReference>
<evidence type="ECO:0000313" key="2">
    <source>
        <dbReference type="EMBL" id="MBB3128401.1"/>
    </source>
</evidence>
<dbReference type="GO" id="GO:0004029">
    <property type="term" value="F:aldehyde dehydrogenase (NAD+) activity"/>
    <property type="evidence" value="ECO:0007669"/>
    <property type="project" value="TreeGrafter"/>
</dbReference>